<proteinExistence type="predicted"/>
<dbReference type="EMBL" id="CM045764">
    <property type="protein sequence ID" value="KAI8007997.1"/>
    <property type="molecule type" value="Genomic_DNA"/>
</dbReference>
<protein>
    <submittedName>
        <fullName evidence="1">ABC transporter C family member 6</fullName>
    </submittedName>
</protein>
<keyword evidence="2" id="KW-1185">Reference proteome</keyword>
<evidence type="ECO:0000313" key="1">
    <source>
        <dbReference type="EMBL" id="KAI8007997.1"/>
    </source>
</evidence>
<organism evidence="1 2">
    <name type="scientific">Camellia lanceoleosa</name>
    <dbReference type="NCBI Taxonomy" id="1840588"/>
    <lineage>
        <taxon>Eukaryota</taxon>
        <taxon>Viridiplantae</taxon>
        <taxon>Streptophyta</taxon>
        <taxon>Embryophyta</taxon>
        <taxon>Tracheophyta</taxon>
        <taxon>Spermatophyta</taxon>
        <taxon>Magnoliopsida</taxon>
        <taxon>eudicotyledons</taxon>
        <taxon>Gunneridae</taxon>
        <taxon>Pentapetalae</taxon>
        <taxon>asterids</taxon>
        <taxon>Ericales</taxon>
        <taxon>Theaceae</taxon>
        <taxon>Camellia</taxon>
    </lineage>
</organism>
<accession>A0ACC0H3A5</accession>
<comment type="caution">
    <text evidence="1">The sequence shown here is derived from an EMBL/GenBank/DDBJ whole genome shotgun (WGS) entry which is preliminary data.</text>
</comment>
<gene>
    <name evidence="1" type="ORF">LOK49_LG07G02468</name>
</gene>
<name>A0ACC0H3A5_9ERIC</name>
<dbReference type="Proteomes" id="UP001060215">
    <property type="component" value="Chromosome 7"/>
</dbReference>
<evidence type="ECO:0000313" key="2">
    <source>
        <dbReference type="Proteomes" id="UP001060215"/>
    </source>
</evidence>
<reference evidence="1 2" key="1">
    <citation type="journal article" date="2022" name="Plant J.">
        <title>Chromosome-level genome of Camellia lanceoleosa provides a valuable resource for understanding genome evolution and self-incompatibility.</title>
        <authorList>
            <person name="Gong W."/>
            <person name="Xiao S."/>
            <person name="Wang L."/>
            <person name="Liao Z."/>
            <person name="Chang Y."/>
            <person name="Mo W."/>
            <person name="Hu G."/>
            <person name="Li W."/>
            <person name="Zhao G."/>
            <person name="Zhu H."/>
            <person name="Hu X."/>
            <person name="Ji K."/>
            <person name="Xiang X."/>
            <person name="Song Q."/>
            <person name="Yuan D."/>
            <person name="Jin S."/>
            <person name="Zhang L."/>
        </authorList>
    </citation>
    <scope>NUCLEOTIDE SEQUENCE [LARGE SCALE GENOMIC DNA]</scope>
    <source>
        <strain evidence="1">SQ_2022a</strain>
    </source>
</reference>
<sequence length="353" mass="39875">MGVLPESKGGMSVFLSHPYLLIYAPTDFLVQPIYLRGFSASLHLILLLVLLISWVIRKIKSEDSKQSTRKTRISYYKQTLLCCLGLSLFNMVLCLLNCFYWYQNGWSDEKIVTLLDLALRTLAWLAISVYLHTHFCNSGEPKFPISLRVWWGFYFSMSCYFLVTDLFLNNKHQVLPTQFLVSDFISAVTGLFFCYVGFLGKKEGEDTLPQEPLLNGNTSLSNATELNKSGGSETVVAPCSNASIFSTLTFSWMDPLIAFGYKKALDIEDVPQLDRVDSVKQAFPIFRNKLESDDGNGSGITTLKLATALIFTTWRDILFSALLALVYTLASYVGPYLIDTFVQYLSKRQESKN</sequence>